<organism evidence="2 3">
    <name type="scientific">Georgenia daeguensis</name>
    <dbReference type="NCBI Taxonomy" id="908355"/>
    <lineage>
        <taxon>Bacteria</taxon>
        <taxon>Bacillati</taxon>
        <taxon>Actinomycetota</taxon>
        <taxon>Actinomycetes</taxon>
        <taxon>Micrococcales</taxon>
        <taxon>Bogoriellaceae</taxon>
        <taxon>Georgenia</taxon>
    </lineage>
</organism>
<gene>
    <name evidence="2" type="ORF">GCM10022262_15760</name>
</gene>
<accession>A0ABP8ETF5</accession>
<dbReference type="RefSeq" id="WP_345039589.1">
    <property type="nucleotide sequence ID" value="NZ_BAABBA010000006.1"/>
</dbReference>
<dbReference type="Proteomes" id="UP001499841">
    <property type="component" value="Unassembled WGS sequence"/>
</dbReference>
<reference evidence="3" key="1">
    <citation type="journal article" date="2019" name="Int. J. Syst. Evol. Microbiol.">
        <title>The Global Catalogue of Microorganisms (GCM) 10K type strain sequencing project: providing services to taxonomists for standard genome sequencing and annotation.</title>
        <authorList>
            <consortium name="The Broad Institute Genomics Platform"/>
            <consortium name="The Broad Institute Genome Sequencing Center for Infectious Disease"/>
            <person name="Wu L."/>
            <person name="Ma J."/>
        </authorList>
    </citation>
    <scope>NUCLEOTIDE SEQUENCE [LARGE SCALE GENOMIC DNA]</scope>
    <source>
        <strain evidence="3">JCM 17459</strain>
    </source>
</reference>
<protein>
    <submittedName>
        <fullName evidence="2">(Fe-S)-binding protein</fullName>
    </submittedName>
</protein>
<proteinExistence type="predicted"/>
<name>A0ABP8ETF5_9MICO</name>
<feature type="domain" description="Cysteine-rich" evidence="1">
    <location>
        <begin position="139"/>
        <end position="223"/>
    </location>
</feature>
<dbReference type="Pfam" id="PF02754">
    <property type="entry name" value="CCG"/>
    <property type="match status" value="2"/>
</dbReference>
<dbReference type="PANTHER" id="PTHR30296">
    <property type="entry name" value="UNCHARACTERIZED PROTEIN YKGE"/>
    <property type="match status" value="1"/>
</dbReference>
<evidence type="ECO:0000259" key="1">
    <source>
        <dbReference type="Pfam" id="PF02754"/>
    </source>
</evidence>
<comment type="caution">
    <text evidence="2">The sequence shown here is derived from an EMBL/GenBank/DDBJ whole genome shotgun (WGS) entry which is preliminary data.</text>
</comment>
<dbReference type="InterPro" id="IPR004017">
    <property type="entry name" value="Cys_rich_dom"/>
</dbReference>
<feature type="domain" description="Cysteine-rich" evidence="1">
    <location>
        <begin position="3"/>
        <end position="87"/>
    </location>
</feature>
<dbReference type="PANTHER" id="PTHR30296:SF0">
    <property type="entry name" value="LACTATE UTILIZATION PROTEIN A"/>
    <property type="match status" value="1"/>
</dbReference>
<evidence type="ECO:0000313" key="3">
    <source>
        <dbReference type="Proteomes" id="UP001499841"/>
    </source>
</evidence>
<sequence length="269" mass="28970">MRVALFATCINEAMFPQAPAATARLLERLGHEVVFPEAQACCGQMHVNTGYFREAVPVIRNHVRAFEPVLDGEWDAIVGPSGSCVGSVRHQQAMVARREGEERLARDAELVAARTYELSELLVDVLGLSDVGAWFPHSVTYHPTCHSLRMIKVGDKPLRLLRAVEGIDLVELPEAQACCGFGGTFSLKNSETSAAMVQEKVRHVVSTGAEVLVAGDYSCLMNMAGSASRQGTGVHAAHLAEVLASTREEPWSPAVLPVDRAPTTAEAGR</sequence>
<dbReference type="EMBL" id="BAABBA010000006">
    <property type="protein sequence ID" value="GAA4287217.1"/>
    <property type="molecule type" value="Genomic_DNA"/>
</dbReference>
<evidence type="ECO:0000313" key="2">
    <source>
        <dbReference type="EMBL" id="GAA4287217.1"/>
    </source>
</evidence>
<keyword evidence="3" id="KW-1185">Reference proteome</keyword>